<dbReference type="Proteomes" id="UP000238034">
    <property type="component" value="Unassembled WGS sequence"/>
</dbReference>
<dbReference type="OrthoDB" id="1493774at2"/>
<dbReference type="EMBL" id="PVTH01000002">
    <property type="protein sequence ID" value="PRY54369.1"/>
    <property type="molecule type" value="Genomic_DNA"/>
</dbReference>
<dbReference type="AlphaFoldDB" id="A0A2T0U8W9"/>
<evidence type="ECO:0000256" key="1">
    <source>
        <dbReference type="SAM" id="Phobius"/>
    </source>
</evidence>
<gene>
    <name evidence="2" type="ORF">B0I27_102135</name>
</gene>
<comment type="caution">
    <text evidence="2">The sequence shown here is derived from an EMBL/GenBank/DDBJ whole genome shotgun (WGS) entry which is preliminary data.</text>
</comment>
<keyword evidence="1" id="KW-0812">Transmembrane</keyword>
<evidence type="ECO:0000313" key="2">
    <source>
        <dbReference type="EMBL" id="PRY54369.1"/>
    </source>
</evidence>
<keyword evidence="1" id="KW-1133">Transmembrane helix</keyword>
<keyword evidence="3" id="KW-1185">Reference proteome</keyword>
<dbReference type="Pfam" id="PF05751">
    <property type="entry name" value="FixH"/>
    <property type="match status" value="1"/>
</dbReference>
<organism evidence="2 3">
    <name type="scientific">Arcticibacter pallidicorallinus</name>
    <dbReference type="NCBI Taxonomy" id="1259464"/>
    <lineage>
        <taxon>Bacteria</taxon>
        <taxon>Pseudomonadati</taxon>
        <taxon>Bacteroidota</taxon>
        <taxon>Sphingobacteriia</taxon>
        <taxon>Sphingobacteriales</taxon>
        <taxon>Sphingobacteriaceae</taxon>
        <taxon>Arcticibacter</taxon>
    </lineage>
</organism>
<dbReference type="InterPro" id="IPR008620">
    <property type="entry name" value="FixH"/>
</dbReference>
<dbReference type="RefSeq" id="WP_106291513.1">
    <property type="nucleotide sequence ID" value="NZ_PVTH01000002.1"/>
</dbReference>
<name>A0A2T0U8W9_9SPHI</name>
<evidence type="ECO:0000313" key="3">
    <source>
        <dbReference type="Proteomes" id="UP000238034"/>
    </source>
</evidence>
<feature type="transmembrane region" description="Helical" evidence="1">
    <location>
        <begin position="6"/>
        <end position="27"/>
    </location>
</feature>
<reference evidence="2 3" key="1">
    <citation type="submission" date="2018-03" db="EMBL/GenBank/DDBJ databases">
        <title>Genomic Encyclopedia of Type Strains, Phase III (KMG-III): the genomes of soil and plant-associated and newly described type strains.</title>
        <authorList>
            <person name="Whitman W."/>
        </authorList>
    </citation>
    <scope>NUCLEOTIDE SEQUENCE [LARGE SCALE GENOMIC DNA]</scope>
    <source>
        <strain evidence="2 3">CGMCC 1.9313</strain>
    </source>
</reference>
<keyword evidence="1" id="KW-0472">Membrane</keyword>
<proteinExistence type="predicted"/>
<evidence type="ECO:0008006" key="4">
    <source>
        <dbReference type="Google" id="ProtNLM"/>
    </source>
</evidence>
<sequence length="142" mass="16403">MNWGTKLVIALGLFMSFIIVLSMRMIFSEKDDLVEKDYYQKGLNYDAEYAKVQKTQKDGAEPIISIGLDKQLDIQFKKPSKGVAKLAHSSNRDYDKAFEISSDTGKVVKLKLDELTSGYWHLELDWKSDTSSYIYKKKVYLR</sequence>
<accession>A0A2T0U8W9</accession>
<protein>
    <recommendedName>
        <fullName evidence="4">FixH protein</fullName>
    </recommendedName>
</protein>